<sequence>MFAARRRSVTAHLLKKGRPGWSHGAHVLARGAASLCATFEALARAAHTLATTMSQSLLDNWSDEGCAAAISEAAASPADPSAPNPLKVVLHDLSSAVVRGALEPERLVTVLSDAALVDRALLPRVQSDLADIFWFLGLRIEAEKSDEDGDGAPKQQLLALSLIGYFDLDPNRVLDLALEAVPSRASHRSLYLPHVLGFKFQFYKGEAEAEATPAHSSRAAEG</sequence>
<dbReference type="AlphaFoldDB" id="A0A0D3JBV8"/>
<name>A0A0D3JBV8_EMIH1</name>
<evidence type="ECO:0000313" key="2">
    <source>
        <dbReference type="Proteomes" id="UP000013827"/>
    </source>
</evidence>
<keyword evidence="2" id="KW-1185">Reference proteome</keyword>
<dbReference type="GeneID" id="17266540"/>
<dbReference type="RefSeq" id="XP_005773422.1">
    <property type="nucleotide sequence ID" value="XM_005773365.1"/>
</dbReference>
<proteinExistence type="predicted"/>
<reference evidence="2" key="1">
    <citation type="journal article" date="2013" name="Nature">
        <title>Pan genome of the phytoplankton Emiliania underpins its global distribution.</title>
        <authorList>
            <person name="Read B.A."/>
            <person name="Kegel J."/>
            <person name="Klute M.J."/>
            <person name="Kuo A."/>
            <person name="Lefebvre S.C."/>
            <person name="Maumus F."/>
            <person name="Mayer C."/>
            <person name="Miller J."/>
            <person name="Monier A."/>
            <person name="Salamov A."/>
            <person name="Young J."/>
            <person name="Aguilar M."/>
            <person name="Claverie J.M."/>
            <person name="Frickenhaus S."/>
            <person name="Gonzalez K."/>
            <person name="Herman E.K."/>
            <person name="Lin Y.C."/>
            <person name="Napier J."/>
            <person name="Ogata H."/>
            <person name="Sarno A.F."/>
            <person name="Shmutz J."/>
            <person name="Schroeder D."/>
            <person name="de Vargas C."/>
            <person name="Verret F."/>
            <person name="von Dassow P."/>
            <person name="Valentin K."/>
            <person name="Van de Peer Y."/>
            <person name="Wheeler G."/>
            <person name="Dacks J.B."/>
            <person name="Delwiche C.F."/>
            <person name="Dyhrman S.T."/>
            <person name="Glockner G."/>
            <person name="John U."/>
            <person name="Richards T."/>
            <person name="Worden A.Z."/>
            <person name="Zhang X."/>
            <person name="Grigoriev I.V."/>
            <person name="Allen A.E."/>
            <person name="Bidle K."/>
            <person name="Borodovsky M."/>
            <person name="Bowler C."/>
            <person name="Brownlee C."/>
            <person name="Cock J.M."/>
            <person name="Elias M."/>
            <person name="Gladyshev V.N."/>
            <person name="Groth M."/>
            <person name="Guda C."/>
            <person name="Hadaegh A."/>
            <person name="Iglesias-Rodriguez M.D."/>
            <person name="Jenkins J."/>
            <person name="Jones B.M."/>
            <person name="Lawson T."/>
            <person name="Leese F."/>
            <person name="Lindquist E."/>
            <person name="Lobanov A."/>
            <person name="Lomsadze A."/>
            <person name="Malik S.B."/>
            <person name="Marsh M.E."/>
            <person name="Mackinder L."/>
            <person name="Mock T."/>
            <person name="Mueller-Roeber B."/>
            <person name="Pagarete A."/>
            <person name="Parker M."/>
            <person name="Probert I."/>
            <person name="Quesneville H."/>
            <person name="Raines C."/>
            <person name="Rensing S.A."/>
            <person name="Riano-Pachon D.M."/>
            <person name="Richier S."/>
            <person name="Rokitta S."/>
            <person name="Shiraiwa Y."/>
            <person name="Soanes D.M."/>
            <person name="van der Giezen M."/>
            <person name="Wahlund T.M."/>
            <person name="Williams B."/>
            <person name="Wilson W."/>
            <person name="Wolfe G."/>
            <person name="Wurch L.L."/>
        </authorList>
    </citation>
    <scope>NUCLEOTIDE SEQUENCE</scope>
</reference>
<dbReference type="Proteomes" id="UP000013827">
    <property type="component" value="Unassembled WGS sequence"/>
</dbReference>
<organism evidence="1 2">
    <name type="scientific">Emiliania huxleyi (strain CCMP1516)</name>
    <dbReference type="NCBI Taxonomy" id="280463"/>
    <lineage>
        <taxon>Eukaryota</taxon>
        <taxon>Haptista</taxon>
        <taxon>Haptophyta</taxon>
        <taxon>Prymnesiophyceae</taxon>
        <taxon>Isochrysidales</taxon>
        <taxon>Noelaerhabdaceae</taxon>
        <taxon>Emiliania</taxon>
    </lineage>
</organism>
<accession>A0A0D3JBV8</accession>
<evidence type="ECO:0000313" key="1">
    <source>
        <dbReference type="EnsemblProtists" id="EOD20993"/>
    </source>
</evidence>
<dbReference type="HOGENOM" id="CLU_1247367_0_0_1"/>
<dbReference type="KEGG" id="ehx:EMIHUDRAFT_208069"/>
<dbReference type="STRING" id="2903.R1CE75"/>
<dbReference type="EnsemblProtists" id="EOD20993">
    <property type="protein sequence ID" value="EOD20993"/>
    <property type="gene ID" value="EMIHUDRAFT_208069"/>
</dbReference>
<dbReference type="PaxDb" id="2903-EOD20993"/>
<reference evidence="1" key="2">
    <citation type="submission" date="2024-10" db="UniProtKB">
        <authorList>
            <consortium name="EnsemblProtists"/>
        </authorList>
    </citation>
    <scope>IDENTIFICATION</scope>
</reference>
<protein>
    <submittedName>
        <fullName evidence="1">Uncharacterized protein</fullName>
    </submittedName>
</protein>